<dbReference type="FunFam" id="3.10.20.30:FF:000001">
    <property type="entry name" value="Ribosome-binding ATPase YchF"/>
    <property type="match status" value="1"/>
</dbReference>
<dbReference type="InterPro" id="IPR006073">
    <property type="entry name" value="GTP-bd"/>
</dbReference>
<proteinExistence type="inferred from homology"/>
<evidence type="ECO:0000256" key="3">
    <source>
        <dbReference type="ARBA" id="ARBA00022840"/>
    </source>
</evidence>
<dbReference type="FunFam" id="1.10.150.300:FF:000001">
    <property type="entry name" value="Ribosome-binding ATPase YchF"/>
    <property type="match status" value="1"/>
</dbReference>
<dbReference type="Gene3D" id="3.40.50.300">
    <property type="entry name" value="P-loop containing nucleotide triphosphate hydrolases"/>
    <property type="match status" value="1"/>
</dbReference>
<dbReference type="SUPFAM" id="SSF81271">
    <property type="entry name" value="TGS-like"/>
    <property type="match status" value="1"/>
</dbReference>
<keyword evidence="4" id="KW-0460">Magnesium</keyword>
<dbReference type="PRINTS" id="PR00326">
    <property type="entry name" value="GTP1OBG"/>
</dbReference>
<comment type="function">
    <text evidence="5">ATPase that binds to both the 70S ribosome and the 50S ribosomal subunit in a nucleotide-independent manner.</text>
</comment>
<dbReference type="AlphaFoldDB" id="A0A955L5L2"/>
<dbReference type="Pfam" id="PF06071">
    <property type="entry name" value="YchF-GTPase_C"/>
    <property type="match status" value="1"/>
</dbReference>
<gene>
    <name evidence="5 8" type="primary">ychF</name>
    <name evidence="8" type="ORF">KC909_03040</name>
</gene>
<dbReference type="Gene3D" id="3.10.20.30">
    <property type="match status" value="1"/>
</dbReference>
<feature type="coiled-coil region" evidence="6">
    <location>
        <begin position="130"/>
        <end position="181"/>
    </location>
</feature>
<dbReference type="CDD" id="cd01900">
    <property type="entry name" value="YchF"/>
    <property type="match status" value="1"/>
</dbReference>
<dbReference type="GO" id="GO:0005737">
    <property type="term" value="C:cytoplasm"/>
    <property type="evidence" value="ECO:0007669"/>
    <property type="project" value="TreeGrafter"/>
</dbReference>
<feature type="binding site" evidence="5">
    <location>
        <begin position="12"/>
        <end position="17"/>
    </location>
    <ligand>
        <name>ATP</name>
        <dbReference type="ChEBI" id="CHEBI:30616"/>
    </ligand>
</feature>
<dbReference type="GO" id="GO:0043023">
    <property type="term" value="F:ribosomal large subunit binding"/>
    <property type="evidence" value="ECO:0007669"/>
    <property type="project" value="UniProtKB-UniRule"/>
</dbReference>
<reference evidence="8" key="1">
    <citation type="submission" date="2020-04" db="EMBL/GenBank/DDBJ databases">
        <authorList>
            <person name="Zhang T."/>
        </authorList>
    </citation>
    <scope>NUCLEOTIDE SEQUENCE</scope>
    <source>
        <strain evidence="8">HKST-UBA14</strain>
    </source>
</reference>
<dbReference type="HAMAP" id="MF_00944">
    <property type="entry name" value="YchF_OLA1_ATPase"/>
    <property type="match status" value="1"/>
</dbReference>
<dbReference type="Pfam" id="PF01926">
    <property type="entry name" value="MMR_HSR1"/>
    <property type="match status" value="1"/>
</dbReference>
<dbReference type="InterPro" id="IPR041706">
    <property type="entry name" value="YchF_N"/>
</dbReference>
<keyword evidence="2 5" id="KW-0547">Nucleotide-binding</keyword>
<dbReference type="InterPro" id="IPR004396">
    <property type="entry name" value="ATPase_YchF/OLA1"/>
</dbReference>
<keyword evidence="3 5" id="KW-0067">ATP-binding</keyword>
<dbReference type="PANTHER" id="PTHR23305">
    <property type="entry name" value="OBG GTPASE FAMILY"/>
    <property type="match status" value="1"/>
</dbReference>
<dbReference type="InterPro" id="IPR023192">
    <property type="entry name" value="TGS-like_dom_sf"/>
</dbReference>
<dbReference type="GO" id="GO:0005524">
    <property type="term" value="F:ATP binding"/>
    <property type="evidence" value="ECO:0007669"/>
    <property type="project" value="UniProtKB-UniRule"/>
</dbReference>
<dbReference type="InterPro" id="IPR013029">
    <property type="entry name" value="YchF_C"/>
</dbReference>
<evidence type="ECO:0000313" key="9">
    <source>
        <dbReference type="Proteomes" id="UP000783287"/>
    </source>
</evidence>
<dbReference type="PIRSF" id="PIRSF006641">
    <property type="entry name" value="CHP00092"/>
    <property type="match status" value="1"/>
</dbReference>
<dbReference type="InterPro" id="IPR027417">
    <property type="entry name" value="P-loop_NTPase"/>
</dbReference>
<protein>
    <recommendedName>
        <fullName evidence="5">Ribosome-binding ATPase YchF</fullName>
    </recommendedName>
</protein>
<keyword evidence="6" id="KW-0175">Coiled coil</keyword>
<dbReference type="EMBL" id="JAGQLK010000053">
    <property type="protein sequence ID" value="MCA9383315.1"/>
    <property type="molecule type" value="Genomic_DNA"/>
</dbReference>
<sequence>MNLSLGIVGLPNVGKSTLFNTLTSNNIPAENYPFCTIDPNVGVVPVADNRINEIAKIVNPQDVVPAVVEFYDIAGIVKGAHKGEGLGNAFLANIRNVSAIVHVIRAFENDDITHVEERIDPAGDKEIIEMELILKDLESLNNQKNKLSKELRGDSKKQKFMDLLNKLIEHLENENLAISLELNTTDQDLIRFRRELFLLTDKKIIYLINGDWYKIDEQLIKDLRKKINIPDIYPVLPMNIKQEYEISQLDPAEQDEFRNELGLEFNGIADLTRASYSLLDLISFFTAGEKEVKAWTIKNGSTAPEAAGTIHTDFQTKFITSEVVAYNDFINCDGWHGVKDAGKVRLEGKEYIVKDGDVMLFKHGA</sequence>
<dbReference type="PANTHER" id="PTHR23305:SF18">
    <property type="entry name" value="OBG-TYPE G DOMAIN-CONTAINING PROTEIN"/>
    <property type="match status" value="1"/>
</dbReference>
<organism evidence="8 9">
    <name type="scientific">Candidatus Dojkabacteria bacterium</name>
    <dbReference type="NCBI Taxonomy" id="2099670"/>
    <lineage>
        <taxon>Bacteria</taxon>
        <taxon>Candidatus Dojkabacteria</taxon>
    </lineage>
</organism>
<evidence type="ECO:0000313" key="8">
    <source>
        <dbReference type="EMBL" id="MCA9383315.1"/>
    </source>
</evidence>
<evidence type="ECO:0000256" key="6">
    <source>
        <dbReference type="SAM" id="Coils"/>
    </source>
</evidence>
<keyword evidence="1" id="KW-0479">Metal-binding</keyword>
<dbReference type="InterPro" id="IPR012675">
    <property type="entry name" value="Beta-grasp_dom_sf"/>
</dbReference>
<dbReference type="InterPro" id="IPR012676">
    <property type="entry name" value="TGS-like"/>
</dbReference>
<dbReference type="SUPFAM" id="SSF52540">
    <property type="entry name" value="P-loop containing nucleoside triphosphate hydrolases"/>
    <property type="match status" value="1"/>
</dbReference>
<dbReference type="PROSITE" id="PS51710">
    <property type="entry name" value="G_OBG"/>
    <property type="match status" value="1"/>
</dbReference>
<comment type="caution">
    <text evidence="8">The sequence shown here is derived from an EMBL/GenBank/DDBJ whole genome shotgun (WGS) entry which is preliminary data.</text>
</comment>
<dbReference type="CDD" id="cd04867">
    <property type="entry name" value="TGS_YchF_OLA1"/>
    <property type="match status" value="1"/>
</dbReference>
<dbReference type="Proteomes" id="UP000783287">
    <property type="component" value="Unassembled WGS sequence"/>
</dbReference>
<feature type="domain" description="OBG-type G" evidence="7">
    <location>
        <begin position="3"/>
        <end position="258"/>
    </location>
</feature>
<dbReference type="NCBIfam" id="TIGR00092">
    <property type="entry name" value="redox-regulated ATPase YchF"/>
    <property type="match status" value="1"/>
</dbReference>
<dbReference type="Gene3D" id="1.10.150.300">
    <property type="entry name" value="TGS-like domain"/>
    <property type="match status" value="1"/>
</dbReference>
<dbReference type="GO" id="GO:0016887">
    <property type="term" value="F:ATP hydrolysis activity"/>
    <property type="evidence" value="ECO:0007669"/>
    <property type="project" value="UniProtKB-UniRule"/>
</dbReference>
<evidence type="ECO:0000256" key="4">
    <source>
        <dbReference type="ARBA" id="ARBA00022842"/>
    </source>
</evidence>
<accession>A0A955L5L2</accession>
<reference evidence="8" key="2">
    <citation type="journal article" date="2021" name="Microbiome">
        <title>Successional dynamics and alternative stable states in a saline activated sludge microbial community over 9 years.</title>
        <authorList>
            <person name="Wang Y."/>
            <person name="Ye J."/>
            <person name="Ju F."/>
            <person name="Liu L."/>
            <person name="Boyd J.A."/>
            <person name="Deng Y."/>
            <person name="Parks D.H."/>
            <person name="Jiang X."/>
            <person name="Yin X."/>
            <person name="Woodcroft B.J."/>
            <person name="Tyson G.W."/>
            <person name="Hugenholtz P."/>
            <person name="Polz M.F."/>
            <person name="Zhang T."/>
        </authorList>
    </citation>
    <scope>NUCLEOTIDE SEQUENCE</scope>
    <source>
        <strain evidence="8">HKST-UBA14</strain>
    </source>
</reference>
<evidence type="ECO:0000256" key="1">
    <source>
        <dbReference type="ARBA" id="ARBA00022723"/>
    </source>
</evidence>
<evidence type="ECO:0000256" key="5">
    <source>
        <dbReference type="HAMAP-Rule" id="MF_00944"/>
    </source>
</evidence>
<evidence type="ECO:0000259" key="7">
    <source>
        <dbReference type="PROSITE" id="PS51710"/>
    </source>
</evidence>
<comment type="similarity">
    <text evidence="5">Belongs to the TRAFAC class OBG-HflX-like GTPase superfamily. OBG GTPase family. YchF/OLA1 subfamily.</text>
</comment>
<dbReference type="InterPro" id="IPR031167">
    <property type="entry name" value="G_OBG"/>
</dbReference>
<dbReference type="GO" id="GO:0005525">
    <property type="term" value="F:GTP binding"/>
    <property type="evidence" value="ECO:0007669"/>
    <property type="project" value="InterPro"/>
</dbReference>
<name>A0A955L5L2_9BACT</name>
<evidence type="ECO:0000256" key="2">
    <source>
        <dbReference type="ARBA" id="ARBA00022741"/>
    </source>
</evidence>
<dbReference type="GO" id="GO:0046872">
    <property type="term" value="F:metal ion binding"/>
    <property type="evidence" value="ECO:0007669"/>
    <property type="project" value="UniProtKB-KW"/>
</dbReference>